<dbReference type="PANTHER" id="PTHR10374:SF30">
    <property type="entry name" value="LACTOYLGLUTATHIONE LYASE"/>
    <property type="match status" value="1"/>
</dbReference>
<dbReference type="PROSITE" id="PS51819">
    <property type="entry name" value="VOC"/>
    <property type="match status" value="1"/>
</dbReference>
<accession>A0A8H6IRU5</accession>
<feature type="chain" id="PRO_5034003575" evidence="1">
    <location>
        <begin position="25"/>
        <end position="225"/>
    </location>
</feature>
<keyword evidence="1" id="KW-0732">Signal</keyword>
<reference evidence="3 4" key="1">
    <citation type="journal article" date="2020" name="Phytopathology">
        <title>Genome Sequence Resources of Colletotrichum truncatum, C. plurivorum, C. musicola, and C. sojae: Four Species Pathogenic to Soybean (Glycine max).</title>
        <authorList>
            <person name="Rogerio F."/>
            <person name="Boufleur T.R."/>
            <person name="Ciampi-Guillardi M."/>
            <person name="Sukno S.A."/>
            <person name="Thon M.R."/>
            <person name="Massola Junior N.S."/>
            <person name="Baroncelli R."/>
        </authorList>
    </citation>
    <scope>NUCLEOTIDE SEQUENCE [LARGE SCALE GENOMIC DNA]</scope>
    <source>
        <strain evidence="3 4">LFN0009</strain>
    </source>
</reference>
<keyword evidence="3" id="KW-0456">Lyase</keyword>
<gene>
    <name evidence="3" type="ORF">CSOJ01_13802</name>
</gene>
<name>A0A8H6IRU5_9PEZI</name>
<protein>
    <submittedName>
        <fullName evidence="3">Lactoylglutathione lyase</fullName>
    </submittedName>
</protein>
<feature type="signal peptide" evidence="1">
    <location>
        <begin position="1"/>
        <end position="24"/>
    </location>
</feature>
<keyword evidence="4" id="KW-1185">Reference proteome</keyword>
<dbReference type="GO" id="GO:0016829">
    <property type="term" value="F:lyase activity"/>
    <property type="evidence" value="ECO:0007669"/>
    <property type="project" value="UniProtKB-KW"/>
</dbReference>
<feature type="domain" description="VOC" evidence="2">
    <location>
        <begin position="53"/>
        <end position="224"/>
    </location>
</feature>
<organism evidence="3 4">
    <name type="scientific">Colletotrichum sojae</name>
    <dbReference type="NCBI Taxonomy" id="2175907"/>
    <lineage>
        <taxon>Eukaryota</taxon>
        <taxon>Fungi</taxon>
        <taxon>Dikarya</taxon>
        <taxon>Ascomycota</taxon>
        <taxon>Pezizomycotina</taxon>
        <taxon>Sordariomycetes</taxon>
        <taxon>Hypocreomycetidae</taxon>
        <taxon>Glomerellales</taxon>
        <taxon>Glomerellaceae</taxon>
        <taxon>Colletotrichum</taxon>
        <taxon>Colletotrichum orchidearum species complex</taxon>
    </lineage>
</organism>
<dbReference type="InterPro" id="IPR029068">
    <property type="entry name" value="Glyas_Bleomycin-R_OHBP_Dase"/>
</dbReference>
<dbReference type="PANTHER" id="PTHR10374">
    <property type="entry name" value="LACTOYLGLUTATHIONE LYASE GLYOXALASE I"/>
    <property type="match status" value="1"/>
</dbReference>
<proteinExistence type="predicted"/>
<evidence type="ECO:0000259" key="2">
    <source>
        <dbReference type="PROSITE" id="PS51819"/>
    </source>
</evidence>
<dbReference type="EMBL" id="WIGN01000421">
    <property type="protein sequence ID" value="KAF6793803.1"/>
    <property type="molecule type" value="Genomic_DNA"/>
</dbReference>
<dbReference type="SUPFAM" id="SSF54593">
    <property type="entry name" value="Glyoxalase/Bleomycin resistance protein/Dihydroxybiphenyl dioxygenase"/>
    <property type="match status" value="1"/>
</dbReference>
<dbReference type="InterPro" id="IPR037523">
    <property type="entry name" value="VOC_core"/>
</dbReference>
<evidence type="ECO:0000256" key="1">
    <source>
        <dbReference type="SAM" id="SignalP"/>
    </source>
</evidence>
<evidence type="ECO:0000313" key="4">
    <source>
        <dbReference type="Proteomes" id="UP000652219"/>
    </source>
</evidence>
<dbReference type="AlphaFoldDB" id="A0A8H6IRU5"/>
<sequence>MRLPIVNLLSAAALLPIFVGAVTCQTPVNPNATYPRLSIGADVVPDQATAAYSMNHFALLVNNLTTSLDFYTRILGMRIVHRVEATSWFGVVYLSYSHGGRNGTGWEPSAELYRQRTNNEGLVELMYRKNRPEKLPGSGDGRGPLSHIGLVVPDVAAAQKRMEENDVPILRKAGELLETLPPPLARSFGLIDLTKAENDEIVRAMPRFLMVTDPDGNVVEIQPQV</sequence>
<comment type="caution">
    <text evidence="3">The sequence shown here is derived from an EMBL/GenBank/DDBJ whole genome shotgun (WGS) entry which is preliminary data.</text>
</comment>
<dbReference type="InterPro" id="IPR004360">
    <property type="entry name" value="Glyas_Fos-R_dOase_dom"/>
</dbReference>
<dbReference type="Proteomes" id="UP000652219">
    <property type="component" value="Unassembled WGS sequence"/>
</dbReference>
<evidence type="ECO:0000313" key="3">
    <source>
        <dbReference type="EMBL" id="KAF6793803.1"/>
    </source>
</evidence>
<dbReference type="Gene3D" id="3.10.180.10">
    <property type="entry name" value="2,3-Dihydroxybiphenyl 1,2-Dioxygenase, domain 1"/>
    <property type="match status" value="1"/>
</dbReference>
<dbReference type="Pfam" id="PF00903">
    <property type="entry name" value="Glyoxalase"/>
    <property type="match status" value="1"/>
</dbReference>